<feature type="compositionally biased region" description="Basic and acidic residues" evidence="1">
    <location>
        <begin position="718"/>
        <end position="745"/>
    </location>
</feature>
<dbReference type="InterPro" id="IPR035892">
    <property type="entry name" value="C2_domain_sf"/>
</dbReference>
<dbReference type="Pfam" id="PF00168">
    <property type="entry name" value="C2"/>
    <property type="match status" value="2"/>
</dbReference>
<feature type="compositionally biased region" description="Basic and acidic residues" evidence="1">
    <location>
        <begin position="20"/>
        <end position="29"/>
    </location>
</feature>
<feature type="compositionally biased region" description="Basic residues" evidence="1">
    <location>
        <begin position="1"/>
        <end position="19"/>
    </location>
</feature>
<feature type="compositionally biased region" description="Basic residues" evidence="1">
    <location>
        <begin position="163"/>
        <end position="175"/>
    </location>
</feature>
<evidence type="ECO:0000313" key="3">
    <source>
        <dbReference type="EMBL" id="KAK8887246.1"/>
    </source>
</evidence>
<feature type="region of interest" description="Disordered" evidence="1">
    <location>
        <begin position="694"/>
        <end position="771"/>
    </location>
</feature>
<feature type="compositionally biased region" description="Low complexity" evidence="1">
    <location>
        <begin position="523"/>
        <end position="533"/>
    </location>
</feature>
<evidence type="ECO:0000259" key="2">
    <source>
        <dbReference type="PROSITE" id="PS50004"/>
    </source>
</evidence>
<feature type="compositionally biased region" description="Polar residues" evidence="1">
    <location>
        <begin position="176"/>
        <end position="197"/>
    </location>
</feature>
<dbReference type="PROSITE" id="PS50004">
    <property type="entry name" value="C2"/>
    <property type="match status" value="1"/>
</dbReference>
<dbReference type="EMBL" id="JAPFFF010000006">
    <property type="protein sequence ID" value="KAK8887246.1"/>
    <property type="molecule type" value="Genomic_DNA"/>
</dbReference>
<dbReference type="InterPro" id="IPR000008">
    <property type="entry name" value="C2_dom"/>
</dbReference>
<dbReference type="CDD" id="cd00030">
    <property type="entry name" value="C2"/>
    <property type="match status" value="1"/>
</dbReference>
<sequence length="784" mass="88286">MKATSTKHKKTKNNNKSKISKQDFEKDISTSENINDQSDESSNGWKEKEIETIANTPIFNKNRFYGDGTTTEEFQSSINNSNDNIIIEEEEEDKESDYHFNSNVSSANANFNSSEKNVIQRDIPLFNAVDLSSASSINTGDAGPFGDEDFVVISSQSSEKKKRVKKIKKVKKKKANGTNSSSAQLNESESDTLANYSDTKHSNSLEKTPRDNLSRVDSEESNGSKFYFNSEVSDAPAIKRVTKKIDNLISPYQIDPQITQRGIRVRYTDEKSPSPRRRQQYAQIFIEGDSDIIDNPAESDTVRYGRLSNEKYPHNITDSEISDISNVDFDAPKSKYLKSPAKDVFNNDPDYAFNKNQMKHENDSISSFSSSFQTREIELENSLGSDDEISNEAYEEAQKKIQKYAIEDNEVQENGALFDIQIPNPDEEGKLLLDLKKNAIMLSSSSSQSSDVEDEDKLEMLGEMVVKRGLPFLKLSDSESEGDPIEINNDAENAESLIQYQDEDSSELPPIQYDALLAPKSLTTPRTPRSPRTPNEPVYTGNYVLKITVIEAINLPKTTPKLRLEPYVVFRLKGSKEFKRTKTCKYINPNFSSGASRSSRTSLNSKNSKDLKNANTYSFDNQELVFTYNPSQQNILTIKIRDEDKFGGDIDLSGYDFLLSHLNVGESSDGWFRLNSLKNTGKGGKLHVRFDLEREIRPEPPHTPRSPKNPKGLNSSNKENEADSQKELDKDFSSISEGFRKRETNEILIPITDSENDTNLESVSDFQDSPLDSNVLSISCPDCD</sequence>
<feature type="compositionally biased region" description="Polar residues" evidence="1">
    <location>
        <begin position="30"/>
        <end position="44"/>
    </location>
</feature>
<feature type="compositionally biased region" description="Basic and acidic residues" evidence="1">
    <location>
        <begin position="198"/>
        <end position="218"/>
    </location>
</feature>
<evidence type="ECO:0000256" key="1">
    <source>
        <dbReference type="SAM" id="MobiDB-lite"/>
    </source>
</evidence>
<feature type="region of interest" description="Disordered" evidence="1">
    <location>
        <begin position="516"/>
        <end position="537"/>
    </location>
</feature>
<name>A0ABR2K800_9EUKA</name>
<keyword evidence="4" id="KW-1185">Reference proteome</keyword>
<proteinExistence type="predicted"/>
<dbReference type="SUPFAM" id="SSF49562">
    <property type="entry name" value="C2 domain (Calcium/lipid-binding domain, CaLB)"/>
    <property type="match status" value="1"/>
</dbReference>
<accession>A0ABR2K800</accession>
<feature type="region of interest" description="Disordered" evidence="1">
    <location>
        <begin position="163"/>
        <end position="221"/>
    </location>
</feature>
<comment type="caution">
    <text evidence="3">The sequence shown here is derived from an EMBL/GenBank/DDBJ whole genome shotgun (WGS) entry which is preliminary data.</text>
</comment>
<feature type="domain" description="C2" evidence="2">
    <location>
        <begin position="524"/>
        <end position="672"/>
    </location>
</feature>
<evidence type="ECO:0000313" key="4">
    <source>
        <dbReference type="Proteomes" id="UP001470230"/>
    </source>
</evidence>
<reference evidence="3 4" key="1">
    <citation type="submission" date="2024-04" db="EMBL/GenBank/DDBJ databases">
        <title>Tritrichomonas musculus Genome.</title>
        <authorList>
            <person name="Alves-Ferreira E."/>
            <person name="Grigg M."/>
            <person name="Lorenzi H."/>
            <person name="Galac M."/>
        </authorList>
    </citation>
    <scope>NUCLEOTIDE SEQUENCE [LARGE SCALE GENOMIC DNA]</scope>
    <source>
        <strain evidence="3 4">EAF2021</strain>
    </source>
</reference>
<gene>
    <name evidence="3" type="ORF">M9Y10_038284</name>
</gene>
<feature type="region of interest" description="Disordered" evidence="1">
    <location>
        <begin position="1"/>
        <end position="83"/>
    </location>
</feature>
<protein>
    <recommendedName>
        <fullName evidence="2">C2 domain-containing protein</fullName>
    </recommendedName>
</protein>
<feature type="compositionally biased region" description="Polar residues" evidence="1">
    <location>
        <begin position="757"/>
        <end position="771"/>
    </location>
</feature>
<dbReference type="Proteomes" id="UP001470230">
    <property type="component" value="Unassembled WGS sequence"/>
</dbReference>
<dbReference type="Gene3D" id="2.60.40.150">
    <property type="entry name" value="C2 domain"/>
    <property type="match status" value="1"/>
</dbReference>
<organism evidence="3 4">
    <name type="scientific">Tritrichomonas musculus</name>
    <dbReference type="NCBI Taxonomy" id="1915356"/>
    <lineage>
        <taxon>Eukaryota</taxon>
        <taxon>Metamonada</taxon>
        <taxon>Parabasalia</taxon>
        <taxon>Tritrichomonadida</taxon>
        <taxon>Tritrichomonadidae</taxon>
        <taxon>Tritrichomonas</taxon>
    </lineage>
</organism>